<dbReference type="AlphaFoldDB" id="A0A7W7VF47"/>
<protein>
    <recommendedName>
        <fullName evidence="4">DUF5313 domain-containing protein</fullName>
    </recommendedName>
</protein>
<accession>A0A7W7VF47</accession>
<dbReference type="Pfam" id="PF17240">
    <property type="entry name" value="DUF5313"/>
    <property type="match status" value="1"/>
</dbReference>
<sequence length="120" mass="13647">MAMTRPGPVRWVRYAYGGRLPDRYRDWVLHDTTDRGWLLRFALRVTAQALPWLIAAGLVLTLFTPLPVGWTFGALAMALGMSLYFTLTSADELTEARLVKHGFTAGTGRKRRKDKHVSQW</sequence>
<organism evidence="2 3">
    <name type="scientific">Actinophytocola algeriensis</name>
    <dbReference type="NCBI Taxonomy" id="1768010"/>
    <lineage>
        <taxon>Bacteria</taxon>
        <taxon>Bacillati</taxon>
        <taxon>Actinomycetota</taxon>
        <taxon>Actinomycetes</taxon>
        <taxon>Pseudonocardiales</taxon>
        <taxon>Pseudonocardiaceae</taxon>
    </lineage>
</organism>
<evidence type="ECO:0000313" key="3">
    <source>
        <dbReference type="Proteomes" id="UP000520767"/>
    </source>
</evidence>
<feature type="transmembrane region" description="Helical" evidence="1">
    <location>
        <begin position="41"/>
        <end position="63"/>
    </location>
</feature>
<evidence type="ECO:0008006" key="4">
    <source>
        <dbReference type="Google" id="ProtNLM"/>
    </source>
</evidence>
<reference evidence="2 3" key="1">
    <citation type="submission" date="2020-08" db="EMBL/GenBank/DDBJ databases">
        <title>Genomic Encyclopedia of Type Strains, Phase III (KMG-III): the genomes of soil and plant-associated and newly described type strains.</title>
        <authorList>
            <person name="Whitman W."/>
        </authorList>
    </citation>
    <scope>NUCLEOTIDE SEQUENCE [LARGE SCALE GENOMIC DNA]</scope>
    <source>
        <strain evidence="2 3">CECT 8960</strain>
    </source>
</reference>
<gene>
    <name evidence="2" type="ORF">FHR82_003877</name>
</gene>
<dbReference type="Proteomes" id="UP000520767">
    <property type="component" value="Unassembled WGS sequence"/>
</dbReference>
<proteinExistence type="predicted"/>
<dbReference type="InterPro" id="IPR035197">
    <property type="entry name" value="DUF5313"/>
</dbReference>
<keyword evidence="1" id="KW-0472">Membrane</keyword>
<keyword evidence="1" id="KW-0812">Transmembrane</keyword>
<name>A0A7W7VF47_9PSEU</name>
<evidence type="ECO:0000256" key="1">
    <source>
        <dbReference type="SAM" id="Phobius"/>
    </source>
</evidence>
<evidence type="ECO:0000313" key="2">
    <source>
        <dbReference type="EMBL" id="MBB4907635.1"/>
    </source>
</evidence>
<dbReference type="EMBL" id="JACHJQ010000004">
    <property type="protein sequence ID" value="MBB4907635.1"/>
    <property type="molecule type" value="Genomic_DNA"/>
</dbReference>
<keyword evidence="1" id="KW-1133">Transmembrane helix</keyword>
<dbReference type="RefSeq" id="WP_225944078.1">
    <property type="nucleotide sequence ID" value="NZ_JACHJQ010000004.1"/>
</dbReference>
<keyword evidence="3" id="KW-1185">Reference proteome</keyword>
<feature type="transmembrane region" description="Helical" evidence="1">
    <location>
        <begin position="69"/>
        <end position="87"/>
    </location>
</feature>
<comment type="caution">
    <text evidence="2">The sequence shown here is derived from an EMBL/GenBank/DDBJ whole genome shotgun (WGS) entry which is preliminary data.</text>
</comment>